<dbReference type="EMBL" id="JH817696">
    <property type="protein sequence ID" value="EKC19213.1"/>
    <property type="molecule type" value="Genomic_DNA"/>
</dbReference>
<dbReference type="SUPFAM" id="SSF52540">
    <property type="entry name" value="P-loop containing nucleoside triphosphate hydrolases"/>
    <property type="match status" value="1"/>
</dbReference>
<protein>
    <submittedName>
        <fullName evidence="1">Uncharacterized protein</fullName>
    </submittedName>
</protein>
<evidence type="ECO:0000313" key="1">
    <source>
        <dbReference type="EMBL" id="EKC19213.1"/>
    </source>
</evidence>
<sequence length="164" mass="18861">MEHANESSNHKINVKHVGQTGDDETRGIAVVFDIADRSTFTHLSFWLESINNFANKEMAFDYFETSAKTGTNVFAAFQKLAYHVTEICNPQVMKSFHPHMLRPPEVLDRATKRKPSVPCKVDDVTRIPERIKPVGKFRTSMRGGKYKFRVRKRKKKLSQCCSIQ</sequence>
<dbReference type="InterPro" id="IPR027417">
    <property type="entry name" value="P-loop_NTPase"/>
</dbReference>
<dbReference type="HOGENOM" id="CLU_1620636_0_0_1"/>
<organism evidence="1">
    <name type="scientific">Magallana gigas</name>
    <name type="common">Pacific oyster</name>
    <name type="synonym">Crassostrea gigas</name>
    <dbReference type="NCBI Taxonomy" id="29159"/>
    <lineage>
        <taxon>Eukaryota</taxon>
        <taxon>Metazoa</taxon>
        <taxon>Spiralia</taxon>
        <taxon>Lophotrochozoa</taxon>
        <taxon>Mollusca</taxon>
        <taxon>Bivalvia</taxon>
        <taxon>Autobranchia</taxon>
        <taxon>Pteriomorphia</taxon>
        <taxon>Ostreida</taxon>
        <taxon>Ostreoidea</taxon>
        <taxon>Ostreidae</taxon>
        <taxon>Magallana</taxon>
    </lineage>
</organism>
<dbReference type="SMART" id="SM00175">
    <property type="entry name" value="RAB"/>
    <property type="match status" value="1"/>
</dbReference>
<name>K1PCI2_MAGGI</name>
<dbReference type="Gene3D" id="3.40.50.300">
    <property type="entry name" value="P-loop containing nucleotide triphosphate hydrolases"/>
    <property type="match status" value="1"/>
</dbReference>
<proteinExistence type="predicted"/>
<dbReference type="AlphaFoldDB" id="K1PCI2"/>
<dbReference type="InParanoid" id="K1PCI2"/>
<gene>
    <name evidence="1" type="ORF">CGI_10009333</name>
</gene>
<reference evidence="1" key="1">
    <citation type="journal article" date="2012" name="Nature">
        <title>The oyster genome reveals stress adaptation and complexity of shell formation.</title>
        <authorList>
            <person name="Zhang G."/>
            <person name="Fang X."/>
            <person name="Guo X."/>
            <person name="Li L."/>
            <person name="Luo R."/>
            <person name="Xu F."/>
            <person name="Yang P."/>
            <person name="Zhang L."/>
            <person name="Wang X."/>
            <person name="Qi H."/>
            <person name="Xiong Z."/>
            <person name="Que H."/>
            <person name="Xie Y."/>
            <person name="Holland P.W."/>
            <person name="Paps J."/>
            <person name="Zhu Y."/>
            <person name="Wu F."/>
            <person name="Chen Y."/>
            <person name="Wang J."/>
            <person name="Peng C."/>
            <person name="Meng J."/>
            <person name="Yang L."/>
            <person name="Liu J."/>
            <person name="Wen B."/>
            <person name="Zhang N."/>
            <person name="Huang Z."/>
            <person name="Zhu Q."/>
            <person name="Feng Y."/>
            <person name="Mount A."/>
            <person name="Hedgecock D."/>
            <person name="Xu Z."/>
            <person name="Liu Y."/>
            <person name="Domazet-Loso T."/>
            <person name="Du Y."/>
            <person name="Sun X."/>
            <person name="Zhang S."/>
            <person name="Liu B."/>
            <person name="Cheng P."/>
            <person name="Jiang X."/>
            <person name="Li J."/>
            <person name="Fan D."/>
            <person name="Wang W."/>
            <person name="Fu W."/>
            <person name="Wang T."/>
            <person name="Wang B."/>
            <person name="Zhang J."/>
            <person name="Peng Z."/>
            <person name="Li Y."/>
            <person name="Li N."/>
            <person name="Wang J."/>
            <person name="Chen M."/>
            <person name="He Y."/>
            <person name="Tan F."/>
            <person name="Song X."/>
            <person name="Zheng Q."/>
            <person name="Huang R."/>
            <person name="Yang H."/>
            <person name="Du X."/>
            <person name="Chen L."/>
            <person name="Yang M."/>
            <person name="Gaffney P.M."/>
            <person name="Wang S."/>
            <person name="Luo L."/>
            <person name="She Z."/>
            <person name="Ming Y."/>
            <person name="Huang W."/>
            <person name="Zhang S."/>
            <person name="Huang B."/>
            <person name="Zhang Y."/>
            <person name="Qu T."/>
            <person name="Ni P."/>
            <person name="Miao G."/>
            <person name="Wang J."/>
            <person name="Wang Q."/>
            <person name="Steinberg C.E."/>
            <person name="Wang H."/>
            <person name="Li N."/>
            <person name="Qian L."/>
            <person name="Zhang G."/>
            <person name="Li Y."/>
            <person name="Yang H."/>
            <person name="Liu X."/>
            <person name="Wang J."/>
            <person name="Yin Y."/>
            <person name="Wang J."/>
        </authorList>
    </citation>
    <scope>NUCLEOTIDE SEQUENCE [LARGE SCALE GENOMIC DNA]</scope>
    <source>
        <strain evidence="1">05x7-T-G4-1.051#20</strain>
    </source>
</reference>
<accession>K1PCI2</accession>